<proteinExistence type="predicted"/>
<dbReference type="OrthoDB" id="233093at2"/>
<protein>
    <recommendedName>
        <fullName evidence="1">DUF2169 domain-containing protein</fullName>
    </recommendedName>
</protein>
<keyword evidence="3" id="KW-1185">Reference proteome</keyword>
<name>A0A1P8WJ12_9PLAN</name>
<dbReference type="EMBL" id="CP017641">
    <property type="protein sequence ID" value="APZ94052.1"/>
    <property type="molecule type" value="Genomic_DNA"/>
</dbReference>
<dbReference type="Pfam" id="PF09937">
    <property type="entry name" value="DUF2169"/>
    <property type="match status" value="1"/>
</dbReference>
<evidence type="ECO:0000313" key="3">
    <source>
        <dbReference type="Proteomes" id="UP000187735"/>
    </source>
</evidence>
<reference evidence="2 3" key="1">
    <citation type="journal article" date="2016" name="Front. Microbiol.">
        <title>Fuerstia marisgermanicae gen. nov., sp. nov., an Unusual Member of the Phylum Planctomycetes from the German Wadden Sea.</title>
        <authorList>
            <person name="Kohn T."/>
            <person name="Heuer A."/>
            <person name="Jogler M."/>
            <person name="Vollmers J."/>
            <person name="Boedeker C."/>
            <person name="Bunk B."/>
            <person name="Rast P."/>
            <person name="Borchert D."/>
            <person name="Glockner I."/>
            <person name="Freese H.M."/>
            <person name="Klenk H.P."/>
            <person name="Overmann J."/>
            <person name="Kaster A.K."/>
            <person name="Rohde M."/>
            <person name="Wiegand S."/>
            <person name="Jogler C."/>
        </authorList>
    </citation>
    <scope>NUCLEOTIDE SEQUENCE [LARGE SCALE GENOMIC DNA]</scope>
    <source>
        <strain evidence="2 3">NH11</strain>
    </source>
</reference>
<dbReference type="InterPro" id="IPR018683">
    <property type="entry name" value="DUF2169"/>
</dbReference>
<dbReference type="KEGG" id="fmr:Fuma_03673"/>
<organism evidence="2 3">
    <name type="scientific">Fuerstiella marisgermanici</name>
    <dbReference type="NCBI Taxonomy" id="1891926"/>
    <lineage>
        <taxon>Bacteria</taxon>
        <taxon>Pseudomonadati</taxon>
        <taxon>Planctomycetota</taxon>
        <taxon>Planctomycetia</taxon>
        <taxon>Planctomycetales</taxon>
        <taxon>Planctomycetaceae</taxon>
        <taxon>Fuerstiella</taxon>
    </lineage>
</organism>
<dbReference type="Proteomes" id="UP000187735">
    <property type="component" value="Chromosome"/>
</dbReference>
<evidence type="ECO:0000259" key="1">
    <source>
        <dbReference type="Pfam" id="PF09937"/>
    </source>
</evidence>
<feature type="domain" description="DUF2169" evidence="1">
    <location>
        <begin position="16"/>
        <end position="359"/>
    </location>
</feature>
<dbReference type="STRING" id="1891926.Fuma_03673"/>
<dbReference type="AlphaFoldDB" id="A0A1P8WJ12"/>
<evidence type="ECO:0000313" key="2">
    <source>
        <dbReference type="EMBL" id="APZ94052.1"/>
    </source>
</evidence>
<sequence>MSDPTEALVSAHPEQHDEIALVAKRTYDIGADGVCRPSEEQLPLVFKPENYDEAELPLLSPPCWDFDLLAFKPRTDVVLQGSAYSYGSPSTVVDAEIQMPGLSRTVRVHGDRTLQWNGSGPTFSQPKPFERMPVRYDRAYGGCDVRALGEHDDPIADGVMATEPDFELEPFLGFHYPRNPAGVGFVWVLDEESAQHVRVPNLEFPDDPVTPDRLAIGESARWLNGPLPACFDWSHASWFPRIGYLGLTPEHLTPDTEVSEVARGWAVPDLLTLRSVTNQGWHPGFQQAASPGMVVEDIKAKTSVTIRNLHPDSPEIRIQIAARPPEAEIAVSPLKKLTTKPQLNAVVIRPDDRQVVEVWSARSVAARQYHQVELDKMSWTIRWS</sequence>
<gene>
    <name evidence="2" type="ORF">Fuma_03673</name>
</gene>
<dbReference type="RefSeq" id="WP_077025418.1">
    <property type="nucleotide sequence ID" value="NZ_CP017641.1"/>
</dbReference>
<accession>A0A1P8WJ12</accession>